<reference evidence="1 2" key="1">
    <citation type="submission" date="2019-03" db="EMBL/GenBank/DDBJ databases">
        <title>Single cell metagenomics reveals metabolic interactions within the superorganism composed of flagellate Streblomastix strix and complex community of Bacteroidetes bacteria on its surface.</title>
        <authorList>
            <person name="Treitli S.C."/>
            <person name="Kolisko M."/>
            <person name="Husnik F."/>
            <person name="Keeling P."/>
            <person name="Hampl V."/>
        </authorList>
    </citation>
    <scope>NUCLEOTIDE SEQUENCE [LARGE SCALE GENOMIC DNA]</scope>
    <source>
        <strain evidence="1">ST1C</strain>
    </source>
</reference>
<sequence length="134" mass="14807">MKILSKETYDSPILEQNSEIQESKKNIQLSKVQSQLYSDGKTVYDESSKHELIYVESLNKGDSQGISPVHIDVSGIFVIGCHYSVGSGISITKLLMELTDSVFIEPSCYSNMICRNSTLGTIEDCVFSVNSTVI</sequence>
<evidence type="ECO:0000313" key="2">
    <source>
        <dbReference type="Proteomes" id="UP000324800"/>
    </source>
</evidence>
<evidence type="ECO:0000313" key="1">
    <source>
        <dbReference type="EMBL" id="KAA6354060.1"/>
    </source>
</evidence>
<dbReference type="AlphaFoldDB" id="A0A5J4T963"/>
<comment type="caution">
    <text evidence="1">The sequence shown here is derived from an EMBL/GenBank/DDBJ whole genome shotgun (WGS) entry which is preliminary data.</text>
</comment>
<dbReference type="EMBL" id="SNRW01036979">
    <property type="protein sequence ID" value="KAA6354060.1"/>
    <property type="molecule type" value="Genomic_DNA"/>
</dbReference>
<gene>
    <name evidence="1" type="ORF">EZS28_050413</name>
</gene>
<protein>
    <submittedName>
        <fullName evidence="1">Uncharacterized protein</fullName>
    </submittedName>
</protein>
<dbReference type="Proteomes" id="UP000324800">
    <property type="component" value="Unassembled WGS sequence"/>
</dbReference>
<feature type="non-terminal residue" evidence="1">
    <location>
        <position position="134"/>
    </location>
</feature>
<proteinExistence type="predicted"/>
<organism evidence="1 2">
    <name type="scientific">Streblomastix strix</name>
    <dbReference type="NCBI Taxonomy" id="222440"/>
    <lineage>
        <taxon>Eukaryota</taxon>
        <taxon>Metamonada</taxon>
        <taxon>Preaxostyla</taxon>
        <taxon>Oxymonadida</taxon>
        <taxon>Streblomastigidae</taxon>
        <taxon>Streblomastix</taxon>
    </lineage>
</organism>
<name>A0A5J4T963_9EUKA</name>
<accession>A0A5J4T963</accession>